<dbReference type="Gene3D" id="1.25.40.10">
    <property type="entry name" value="Tetratricopeptide repeat domain"/>
    <property type="match status" value="4"/>
</dbReference>
<sequence length="1238" mass="138333">MSGETIQVVNPSAEPMSSFIEQGDSANQRFDHDLAISLYTRAIELNSDDAVAYSHRGATYGKVGRHREALEDGEKAIRANDTWNEAYYRKAVALHALNRFDEALSTFEEGLTHGDHAAIREGLREVRRDKELFERAESDYALGCDYLRSKKFEDAEQAFRRAWEVWPMDLKYFLGLADVYWEKGNWDQCINTCCDAIYMGYQDVRHIEDKHGVRTEPALNVEQYVIGHALGLAGKAYLKRGYRLTASLFLNESFRKKPDTAINEVIQSLSNSPLIDEPLQPEHNGPTTNFGMRLFNLSQLYHILNPTINIHKAIQIKRDAVALTDDGHSHKPARLNTLTNSLIRRYELYGDIADIDEAIFTQERAARLTADDDYHKAGCLYVLGNAYRLRFRRLLRGVADIERAVDLGERSVALSTRSDDAEKAMFLDALGDSRRGRFECSGSLSDIDAAINAHELSVQITPSDSMHLAHRLMNLGTSLQIRFSHLHENQDIDRAISVQQEGFKLLERSSVQDKASQLNNLANSFQSRFERFKTASDISSAVTHHESAVALIPDSHPNKHLYLSSLGNSLLLRFDYSSERADIDKAVEVQRHALSLMPDDHATKTSCLNNLAIALLRRYSGYNRPEDIDESIQALEKAVSLIPTNHPNRPSNLFNLAGAFRARFDKFQHVEDIKRAVAIFTEAAQSPTGPPSIRFDAAAQWGIYAGNAGLSPLDGFRCALDLLPRVAWMGMSVFDQRVEIYRTGSIVHAAAEAAIEAGEYATAVEWLEQGRLLVWSHTLQLRSPVDELRDKHPELAKRLVQVSKALELASARDEKTADESAIRNHHDLTHQWEALVDEVRDHAEFKNFLRPKRFAEFVTAASSGPVIVINVARRCDALIVMHDTTDKPLHVPLTGLTNERVASLERSMRNLLVGAGIQSAAIGPVGATRRIGFAWSDSPDFRFQTLLAELWNLVAKPVLDRLIPLLRHRRRFPRYFLRDTPRVWWCATGALSLLPLHAAGLYDTKTTGNKVFDLVISSYTPSLAALINARRPRQGTAKVLLVAHSGTASNPIPKTEEELKVIMKRLRKKVPYFILKGSSATVQNVTQGMEQYGWIHLACHGEQDYQDPAKSALLLESTDSSDLNRLELSQIVSKPLPLASFAFLSACRTAAGDLGLPDESVHLAAGMLLAGYSSVIATLWAIKDNDAPFVADKVYSKLVGRGHPEYSQAAFALHHATKKLRESGAPFLSWVPFIHIGG</sequence>
<protein>
    <submittedName>
        <fullName evidence="5">CHAT domain-containing protein</fullName>
    </submittedName>
</protein>
<gene>
    <name evidence="5" type="ORF">DFH08DRAFT_945585</name>
</gene>
<dbReference type="InterPro" id="IPR011717">
    <property type="entry name" value="TPR-4"/>
</dbReference>
<organism evidence="5 6">
    <name type="scientific">Mycena albidolilacea</name>
    <dbReference type="NCBI Taxonomy" id="1033008"/>
    <lineage>
        <taxon>Eukaryota</taxon>
        <taxon>Fungi</taxon>
        <taxon>Dikarya</taxon>
        <taxon>Basidiomycota</taxon>
        <taxon>Agaricomycotina</taxon>
        <taxon>Agaricomycetes</taxon>
        <taxon>Agaricomycetidae</taxon>
        <taxon>Agaricales</taxon>
        <taxon>Marasmiineae</taxon>
        <taxon>Mycenaceae</taxon>
        <taxon>Mycena</taxon>
    </lineage>
</organism>
<dbReference type="EMBL" id="JARIHO010000114">
    <property type="protein sequence ID" value="KAJ7302574.1"/>
    <property type="molecule type" value="Genomic_DNA"/>
</dbReference>
<evidence type="ECO:0000313" key="5">
    <source>
        <dbReference type="EMBL" id="KAJ7302574.1"/>
    </source>
</evidence>
<accession>A0AAD7E8B6</accession>
<comment type="caution">
    <text evidence="5">The sequence shown here is derived from an EMBL/GenBank/DDBJ whole genome shotgun (WGS) entry which is preliminary data.</text>
</comment>
<reference evidence="5" key="1">
    <citation type="submission" date="2023-03" db="EMBL/GenBank/DDBJ databases">
        <title>Massive genome expansion in bonnet fungi (Mycena s.s.) driven by repeated elements and novel gene families across ecological guilds.</title>
        <authorList>
            <consortium name="Lawrence Berkeley National Laboratory"/>
            <person name="Harder C.B."/>
            <person name="Miyauchi S."/>
            <person name="Viragh M."/>
            <person name="Kuo A."/>
            <person name="Thoen E."/>
            <person name="Andreopoulos B."/>
            <person name="Lu D."/>
            <person name="Skrede I."/>
            <person name="Drula E."/>
            <person name="Henrissat B."/>
            <person name="Morin E."/>
            <person name="Kohler A."/>
            <person name="Barry K."/>
            <person name="LaButti K."/>
            <person name="Morin E."/>
            <person name="Salamov A."/>
            <person name="Lipzen A."/>
            <person name="Mereny Z."/>
            <person name="Hegedus B."/>
            <person name="Baldrian P."/>
            <person name="Stursova M."/>
            <person name="Weitz H."/>
            <person name="Taylor A."/>
            <person name="Grigoriev I.V."/>
            <person name="Nagy L.G."/>
            <person name="Martin F."/>
            <person name="Kauserud H."/>
        </authorList>
    </citation>
    <scope>NUCLEOTIDE SEQUENCE</scope>
    <source>
        <strain evidence="5">CBHHK002</strain>
    </source>
</reference>
<keyword evidence="1" id="KW-0677">Repeat</keyword>
<dbReference type="Proteomes" id="UP001218218">
    <property type="component" value="Unassembled WGS sequence"/>
</dbReference>
<keyword evidence="6" id="KW-1185">Reference proteome</keyword>
<feature type="domain" description="CHAT" evidence="4">
    <location>
        <begin position="946"/>
        <end position="1237"/>
    </location>
</feature>
<dbReference type="PANTHER" id="PTHR22904:SF523">
    <property type="entry name" value="STRESS-INDUCED-PHOSPHOPROTEIN 1"/>
    <property type="match status" value="1"/>
</dbReference>
<evidence type="ECO:0000313" key="6">
    <source>
        <dbReference type="Proteomes" id="UP001218218"/>
    </source>
</evidence>
<evidence type="ECO:0000259" key="4">
    <source>
        <dbReference type="Pfam" id="PF12770"/>
    </source>
</evidence>
<dbReference type="GO" id="GO:0042802">
    <property type="term" value="F:identical protein binding"/>
    <property type="evidence" value="ECO:0007669"/>
    <property type="project" value="InterPro"/>
</dbReference>
<dbReference type="InterPro" id="IPR024983">
    <property type="entry name" value="CHAT_dom"/>
</dbReference>
<evidence type="ECO:0000256" key="2">
    <source>
        <dbReference type="ARBA" id="ARBA00022803"/>
    </source>
</evidence>
<dbReference type="InterPro" id="IPR019734">
    <property type="entry name" value="TPR_rpt"/>
</dbReference>
<evidence type="ECO:0000256" key="3">
    <source>
        <dbReference type="PROSITE-ProRule" id="PRU00339"/>
    </source>
</evidence>
<dbReference type="SUPFAM" id="SSF48452">
    <property type="entry name" value="TPR-like"/>
    <property type="match status" value="2"/>
</dbReference>
<dbReference type="GO" id="GO:0051879">
    <property type="term" value="F:Hsp90 protein binding"/>
    <property type="evidence" value="ECO:0007669"/>
    <property type="project" value="TreeGrafter"/>
</dbReference>
<feature type="repeat" description="TPR" evidence="3">
    <location>
        <begin position="50"/>
        <end position="83"/>
    </location>
</feature>
<dbReference type="AlphaFoldDB" id="A0AAD7E8B6"/>
<proteinExistence type="predicted"/>
<dbReference type="PROSITE" id="PS50005">
    <property type="entry name" value="TPR"/>
    <property type="match status" value="2"/>
</dbReference>
<dbReference type="Pfam" id="PF07721">
    <property type="entry name" value="TPR_4"/>
    <property type="match status" value="1"/>
</dbReference>
<dbReference type="PANTHER" id="PTHR22904">
    <property type="entry name" value="TPR REPEAT CONTAINING PROTEIN"/>
    <property type="match status" value="1"/>
</dbReference>
<keyword evidence="2 3" id="KW-0802">TPR repeat</keyword>
<dbReference type="SMART" id="SM00028">
    <property type="entry name" value="TPR"/>
    <property type="match status" value="7"/>
</dbReference>
<feature type="repeat" description="TPR" evidence="3">
    <location>
        <begin position="136"/>
        <end position="169"/>
    </location>
</feature>
<dbReference type="SUPFAM" id="SSF81901">
    <property type="entry name" value="HCP-like"/>
    <property type="match status" value="1"/>
</dbReference>
<dbReference type="InterPro" id="IPR011990">
    <property type="entry name" value="TPR-like_helical_dom_sf"/>
</dbReference>
<dbReference type="Pfam" id="PF13432">
    <property type="entry name" value="TPR_16"/>
    <property type="match status" value="2"/>
</dbReference>
<name>A0AAD7E8B6_9AGAR</name>
<evidence type="ECO:0000256" key="1">
    <source>
        <dbReference type="ARBA" id="ARBA00022737"/>
    </source>
</evidence>
<dbReference type="Pfam" id="PF12770">
    <property type="entry name" value="CHAT"/>
    <property type="match status" value="1"/>
</dbReference>